<name>A0A4Q2RIG0_9HYPH</name>
<dbReference type="EMBL" id="QYBC01000003">
    <property type="protein sequence ID" value="RYB06704.1"/>
    <property type="molecule type" value="Genomic_DNA"/>
</dbReference>
<proteinExistence type="predicted"/>
<dbReference type="OrthoDB" id="9780765at2"/>
<dbReference type="Pfam" id="PF13618">
    <property type="entry name" value="Gluconate_2-dh3"/>
    <property type="match status" value="1"/>
</dbReference>
<protein>
    <submittedName>
        <fullName evidence="2">Gluconate 2-dehydrogenase subunit 3 family protein</fullName>
    </submittedName>
</protein>
<reference evidence="2 3" key="2">
    <citation type="submission" date="2019-02" db="EMBL/GenBank/DDBJ databases">
        <title>'Lichenibacterium ramalinii' gen. nov. sp. nov., 'Lichenibacterium minor' gen. nov. sp. nov.</title>
        <authorList>
            <person name="Pankratov T."/>
        </authorList>
    </citation>
    <scope>NUCLEOTIDE SEQUENCE [LARGE SCALE GENOMIC DNA]</scope>
    <source>
        <strain evidence="2 3">RmlP001</strain>
    </source>
</reference>
<evidence type="ECO:0000313" key="2">
    <source>
        <dbReference type="EMBL" id="RYB06704.1"/>
    </source>
</evidence>
<accession>A0A4Q2RIG0</accession>
<comment type="caution">
    <text evidence="2">The sequence shown here is derived from an EMBL/GenBank/DDBJ whole genome shotgun (WGS) entry which is preliminary data.</text>
</comment>
<dbReference type="Proteomes" id="UP000289411">
    <property type="component" value="Unassembled WGS sequence"/>
</dbReference>
<dbReference type="AlphaFoldDB" id="A0A4Q2RIG0"/>
<keyword evidence="3" id="KW-1185">Reference proteome</keyword>
<dbReference type="RefSeq" id="WP_129218059.1">
    <property type="nucleotide sequence ID" value="NZ_QYBC01000003.1"/>
</dbReference>
<dbReference type="InterPro" id="IPR027056">
    <property type="entry name" value="Gluconate_2DH_su3"/>
</dbReference>
<organism evidence="2 3">
    <name type="scientific">Lichenibacterium ramalinae</name>
    <dbReference type="NCBI Taxonomy" id="2316527"/>
    <lineage>
        <taxon>Bacteria</taxon>
        <taxon>Pseudomonadati</taxon>
        <taxon>Pseudomonadota</taxon>
        <taxon>Alphaproteobacteria</taxon>
        <taxon>Hyphomicrobiales</taxon>
        <taxon>Lichenihabitantaceae</taxon>
        <taxon>Lichenibacterium</taxon>
    </lineage>
</organism>
<reference evidence="2 3" key="1">
    <citation type="submission" date="2018-09" db="EMBL/GenBank/DDBJ databases">
        <authorList>
            <person name="Grouzdev D.S."/>
            <person name="Krutkina M.S."/>
        </authorList>
    </citation>
    <scope>NUCLEOTIDE SEQUENCE [LARGE SCALE GENOMIC DNA]</scope>
    <source>
        <strain evidence="2 3">RmlP001</strain>
    </source>
</reference>
<gene>
    <name evidence="2" type="ORF">D3272_05080</name>
</gene>
<evidence type="ECO:0000313" key="3">
    <source>
        <dbReference type="Proteomes" id="UP000289411"/>
    </source>
</evidence>
<evidence type="ECO:0000256" key="1">
    <source>
        <dbReference type="SAM" id="MobiDB-lite"/>
    </source>
</evidence>
<sequence length="215" mass="24593">MTERSFPGYDVLDKRDTPSWNDATRSAIDARLAVPREPRFFSSDEFATLEAVCDRILPQPADRQDPVPLAAYVDAKIFSGQLDGYRFDKLPPQGEAWKIGLAALDHEARDRHNARFRDLSRADRDNILREMQQGRLEGDHWQGMPLKLFFMKRVVHDVTDAYYGHPTAWSEIGFGGPASPRGYVRMDKNRRDPWEAAEGKPGQEERALVENKHVV</sequence>
<feature type="region of interest" description="Disordered" evidence="1">
    <location>
        <begin position="190"/>
        <end position="215"/>
    </location>
</feature>